<evidence type="ECO:0008006" key="3">
    <source>
        <dbReference type="Google" id="ProtNLM"/>
    </source>
</evidence>
<feature type="transmembrane region" description="Helical" evidence="1">
    <location>
        <begin position="81"/>
        <end position="99"/>
    </location>
</feature>
<evidence type="ECO:0000313" key="2">
    <source>
        <dbReference type="EMBL" id="OUS46629.1"/>
    </source>
</evidence>
<keyword evidence="1" id="KW-0472">Membrane</keyword>
<proteinExistence type="predicted"/>
<gene>
    <name evidence="2" type="ORF">BE221DRAFT_205342</name>
</gene>
<name>A0A1Y5IAM3_OSTTA</name>
<dbReference type="EMBL" id="KZ155782">
    <property type="protein sequence ID" value="OUS46629.1"/>
    <property type="molecule type" value="Genomic_DNA"/>
</dbReference>
<keyword evidence="1" id="KW-0812">Transmembrane</keyword>
<reference evidence="2" key="1">
    <citation type="submission" date="2017-04" db="EMBL/GenBank/DDBJ databases">
        <title>Population genomics of picophytoplankton unveils novel chromosome hypervariability.</title>
        <authorList>
            <consortium name="DOE Joint Genome Institute"/>
            <person name="Blanc-Mathieu R."/>
            <person name="Krasovec M."/>
            <person name="Hebrard M."/>
            <person name="Yau S."/>
            <person name="Desgranges E."/>
            <person name="Martin J."/>
            <person name="Schackwitz W."/>
            <person name="Kuo A."/>
            <person name="Salin G."/>
            <person name="Donnadieu C."/>
            <person name="Desdevises Y."/>
            <person name="Sanchez-Ferandin S."/>
            <person name="Moreau H."/>
            <person name="Rivals E."/>
            <person name="Grigoriev I.V."/>
            <person name="Grimsley N."/>
            <person name="Eyre-Walker A."/>
            <person name="Piganeau G."/>
        </authorList>
    </citation>
    <scope>NUCLEOTIDE SEQUENCE [LARGE SCALE GENOMIC DNA]</scope>
    <source>
        <strain evidence="2">RCC 1115</strain>
    </source>
</reference>
<accession>A0A1Y5IAM3</accession>
<dbReference type="Proteomes" id="UP000195557">
    <property type="component" value="Unassembled WGS sequence"/>
</dbReference>
<sequence>MSGDDRSSSAATASTPFAHLTFTPGARVRSKSVNASEETRGDFQEDCLSCRVIGTSACVLGASMVFREVFREPRRPLMHRGAMGAFAGAFLALGAYRAVI</sequence>
<keyword evidence="1" id="KW-1133">Transmembrane helix</keyword>
<dbReference type="AlphaFoldDB" id="A0A1Y5IAM3"/>
<protein>
    <recommendedName>
        <fullName evidence="3">DUF4536 domain-containing protein</fullName>
    </recommendedName>
</protein>
<evidence type="ECO:0000256" key="1">
    <source>
        <dbReference type="SAM" id="Phobius"/>
    </source>
</evidence>
<organism evidence="2">
    <name type="scientific">Ostreococcus tauri</name>
    <name type="common">Marine green alga</name>
    <dbReference type="NCBI Taxonomy" id="70448"/>
    <lineage>
        <taxon>Eukaryota</taxon>
        <taxon>Viridiplantae</taxon>
        <taxon>Chlorophyta</taxon>
        <taxon>Mamiellophyceae</taxon>
        <taxon>Mamiellales</taxon>
        <taxon>Bathycoccaceae</taxon>
        <taxon>Ostreococcus</taxon>
    </lineage>
</organism>